<feature type="active site" evidence="5">
    <location>
        <position position="221"/>
    </location>
</feature>
<evidence type="ECO:0000256" key="3">
    <source>
        <dbReference type="ARBA" id="ARBA00023027"/>
    </source>
</evidence>
<dbReference type="Proteomes" id="UP000679575">
    <property type="component" value="Chromosome"/>
</dbReference>
<dbReference type="RefSeq" id="WP_212595435.1">
    <property type="nucleotide sequence ID" value="NZ_CP073587.1"/>
</dbReference>
<evidence type="ECO:0000313" key="9">
    <source>
        <dbReference type="Proteomes" id="UP000679575"/>
    </source>
</evidence>
<dbReference type="PANTHER" id="PTHR43570">
    <property type="entry name" value="ALDEHYDE DEHYDROGENASE"/>
    <property type="match status" value="1"/>
</dbReference>
<dbReference type="Gene3D" id="3.40.605.10">
    <property type="entry name" value="Aldehyde Dehydrogenase, Chain A, domain 1"/>
    <property type="match status" value="1"/>
</dbReference>
<accession>A0ABX7YVR5</accession>
<name>A0ABX7YVR5_9GAMM</name>
<evidence type="ECO:0000313" key="8">
    <source>
        <dbReference type="EMBL" id="QUN06421.1"/>
    </source>
</evidence>
<evidence type="ECO:0000256" key="2">
    <source>
        <dbReference type="ARBA" id="ARBA00023002"/>
    </source>
</evidence>
<dbReference type="CDD" id="cd07133">
    <property type="entry name" value="ALDH_CALDH_CalB"/>
    <property type="match status" value="1"/>
</dbReference>
<keyword evidence="2 4" id="KW-0560">Oxidoreductase</keyword>
<organism evidence="8 9">
    <name type="scientific">Shewanella yunxiaonensis</name>
    <dbReference type="NCBI Taxonomy" id="2829809"/>
    <lineage>
        <taxon>Bacteria</taxon>
        <taxon>Pseudomonadati</taxon>
        <taxon>Pseudomonadota</taxon>
        <taxon>Gammaproteobacteria</taxon>
        <taxon>Alteromonadales</taxon>
        <taxon>Shewanellaceae</taxon>
        <taxon>Shewanella</taxon>
    </lineage>
</organism>
<evidence type="ECO:0000256" key="1">
    <source>
        <dbReference type="ARBA" id="ARBA00009986"/>
    </source>
</evidence>
<evidence type="ECO:0000256" key="5">
    <source>
        <dbReference type="PROSITE-ProRule" id="PRU10007"/>
    </source>
</evidence>
<dbReference type="EMBL" id="CP073587">
    <property type="protein sequence ID" value="QUN06421.1"/>
    <property type="molecule type" value="Genomic_DNA"/>
</dbReference>
<dbReference type="Pfam" id="PF00171">
    <property type="entry name" value="Aldedh"/>
    <property type="match status" value="1"/>
</dbReference>
<evidence type="ECO:0000256" key="6">
    <source>
        <dbReference type="RuleBase" id="RU003345"/>
    </source>
</evidence>
<dbReference type="PANTHER" id="PTHR43570:SF20">
    <property type="entry name" value="ALDEHYDE DEHYDROGENASE ALDX-RELATED"/>
    <property type="match status" value="1"/>
</dbReference>
<keyword evidence="3" id="KW-0520">NAD</keyword>
<dbReference type="PIRSF" id="PIRSF036492">
    <property type="entry name" value="ALDH"/>
    <property type="match status" value="1"/>
</dbReference>
<dbReference type="InterPro" id="IPR016163">
    <property type="entry name" value="Ald_DH_C"/>
</dbReference>
<reference evidence="8 9" key="1">
    <citation type="submission" date="2021-04" db="EMBL/GenBank/DDBJ databases">
        <title>Novel species identification of genus Shewanella.</title>
        <authorList>
            <person name="Liu G."/>
        </authorList>
    </citation>
    <scope>NUCLEOTIDE SEQUENCE [LARGE SCALE GENOMIC DNA]</scope>
    <source>
        <strain evidence="8 9">FJAT-54481</strain>
    </source>
</reference>
<comment type="similarity">
    <text evidence="1 4 6">Belongs to the aldehyde dehydrogenase family.</text>
</comment>
<dbReference type="InterPro" id="IPR015590">
    <property type="entry name" value="Aldehyde_DH_dom"/>
</dbReference>
<dbReference type="InterPro" id="IPR012394">
    <property type="entry name" value="Aldehyde_DH_NAD(P)"/>
</dbReference>
<gene>
    <name evidence="8" type="ORF">KDN34_02855</name>
</gene>
<dbReference type="SUPFAM" id="SSF53720">
    <property type="entry name" value="ALDH-like"/>
    <property type="match status" value="1"/>
</dbReference>
<evidence type="ECO:0000256" key="4">
    <source>
        <dbReference type="PIRNR" id="PIRNR036492"/>
    </source>
</evidence>
<evidence type="ECO:0000259" key="7">
    <source>
        <dbReference type="Pfam" id="PF00171"/>
    </source>
</evidence>
<sequence>MDSSNASSSSETTLFQIWQRQQQAFQALPVPSLAQRRATLGALKKALLAAYPQLLIAMSQDFGHRSEYDSLLADVVPVLNNLKYCQRQLPRWMQPQRRHSGLLLFPSKLQVHYQPKGVCGIIVPWNFPVMLSLSPLVAALAAGNRVMLKLSEFTPHTNRVLRQLLAQAFEESQVAVIEGDASVAAEFSALPFDHLLFTGATDVGKAVMRTAAANLTPVTLELGGKSPAIIADDMPISLAVERLLYAKTLNAGQTCVAPDYVLCPHAKVAEFIKCWQLKFNRMYPDFAHNADYSFIVNERHHQRLRTLLNDAQVQGAQCVPALGSLEALTQLRKWPTVLLTEVSDNMAVMQQEIFGPLLPVIGYQSWEQALRYIQQKPRPLALYLLTFDKQRQQQLLQQTHSGGVCINDALYHVAADDAPFGGIGPSGMGHYHGREGFLEFSHARTVLSKKRVNPAKLMQPPYHRWWQKLLLKYLLR</sequence>
<dbReference type="InterPro" id="IPR016162">
    <property type="entry name" value="Ald_DH_N"/>
</dbReference>
<proteinExistence type="inferred from homology"/>
<dbReference type="Gene3D" id="3.40.309.10">
    <property type="entry name" value="Aldehyde Dehydrogenase, Chain A, domain 2"/>
    <property type="match status" value="1"/>
</dbReference>
<dbReference type="PROSITE" id="PS00687">
    <property type="entry name" value="ALDEHYDE_DEHYDR_GLU"/>
    <property type="match status" value="1"/>
</dbReference>
<dbReference type="InterPro" id="IPR029510">
    <property type="entry name" value="Ald_DH_CS_GLU"/>
</dbReference>
<keyword evidence="9" id="KW-1185">Reference proteome</keyword>
<dbReference type="InterPro" id="IPR016161">
    <property type="entry name" value="Ald_DH/histidinol_DH"/>
</dbReference>
<protein>
    <recommendedName>
        <fullName evidence="4">Aldehyde dehydrogenase</fullName>
    </recommendedName>
</protein>
<feature type="domain" description="Aldehyde dehydrogenase" evidence="7">
    <location>
        <begin position="16"/>
        <end position="446"/>
    </location>
</feature>